<comment type="caution">
    <text evidence="2">The sequence shown here is derived from an EMBL/GenBank/DDBJ whole genome shotgun (WGS) entry which is preliminary data.</text>
</comment>
<sequence length="94" mass="11380">MLISYETVQAIRFNFPHLKTFSACLPHFEDFRDAIPSFIHNMKSLQYLQIGLEGDNDKKNFTTQDMYEWFQKHNILHEIRLHIHTYTNSIHIWL</sequence>
<name>A0A816CZX6_9BILA</name>
<proteinExistence type="predicted"/>
<reference evidence="2" key="1">
    <citation type="submission" date="2021-02" db="EMBL/GenBank/DDBJ databases">
        <authorList>
            <person name="Nowell W R."/>
        </authorList>
    </citation>
    <scope>NUCLEOTIDE SEQUENCE</scope>
</reference>
<gene>
    <name evidence="2" type="ORF">JXQ802_LOCUS51454</name>
    <name evidence="1" type="ORF">PYM288_LOCUS35207</name>
</gene>
<dbReference type="EMBL" id="CAJNOL010007430">
    <property type="protein sequence ID" value="CAF1628273.1"/>
    <property type="molecule type" value="Genomic_DNA"/>
</dbReference>
<dbReference type="AlphaFoldDB" id="A0A816CZX6"/>
<evidence type="ECO:0000313" key="3">
    <source>
        <dbReference type="Proteomes" id="UP000663870"/>
    </source>
</evidence>
<organism evidence="2 3">
    <name type="scientific">Rotaria sordida</name>
    <dbReference type="NCBI Taxonomy" id="392033"/>
    <lineage>
        <taxon>Eukaryota</taxon>
        <taxon>Metazoa</taxon>
        <taxon>Spiralia</taxon>
        <taxon>Gnathifera</taxon>
        <taxon>Rotifera</taxon>
        <taxon>Eurotatoria</taxon>
        <taxon>Bdelloidea</taxon>
        <taxon>Philodinida</taxon>
        <taxon>Philodinidae</taxon>
        <taxon>Rotaria</taxon>
    </lineage>
</organism>
<dbReference type="Proteomes" id="UP000663870">
    <property type="component" value="Unassembled WGS sequence"/>
</dbReference>
<dbReference type="EMBL" id="CAJNOH010005895">
    <property type="protein sequence ID" value="CAF1413825.1"/>
    <property type="molecule type" value="Genomic_DNA"/>
</dbReference>
<keyword evidence="3" id="KW-1185">Reference proteome</keyword>
<dbReference type="Proteomes" id="UP000663854">
    <property type="component" value="Unassembled WGS sequence"/>
</dbReference>
<evidence type="ECO:0000313" key="1">
    <source>
        <dbReference type="EMBL" id="CAF1413825.1"/>
    </source>
</evidence>
<evidence type="ECO:0000313" key="2">
    <source>
        <dbReference type="EMBL" id="CAF1628273.1"/>
    </source>
</evidence>
<protein>
    <submittedName>
        <fullName evidence="2">Uncharacterized protein</fullName>
    </submittedName>
</protein>
<accession>A0A816CZX6</accession>